<dbReference type="AlphaFoldDB" id="A0AA38FH43"/>
<evidence type="ECO:0000313" key="1">
    <source>
        <dbReference type="EMBL" id="KAH9301752.1"/>
    </source>
</evidence>
<comment type="caution">
    <text evidence="1">The sequence shown here is derived from an EMBL/GenBank/DDBJ whole genome shotgun (WGS) entry which is preliminary data.</text>
</comment>
<keyword evidence="2" id="KW-1185">Reference proteome</keyword>
<sequence>VLLRFEKKHLNFKQSGHIHDFVAPLIYSSHEGEIENLGRISHETQLISYEN</sequence>
<proteinExistence type="predicted"/>
<gene>
    <name evidence="1" type="ORF">KI387_013335</name>
</gene>
<name>A0AA38FH43_TAXCH</name>
<reference evidence="1 2" key="1">
    <citation type="journal article" date="2021" name="Nat. Plants">
        <title>The Taxus genome provides insights into paclitaxel biosynthesis.</title>
        <authorList>
            <person name="Xiong X."/>
            <person name="Gou J."/>
            <person name="Liao Q."/>
            <person name="Li Y."/>
            <person name="Zhou Q."/>
            <person name="Bi G."/>
            <person name="Li C."/>
            <person name="Du R."/>
            <person name="Wang X."/>
            <person name="Sun T."/>
            <person name="Guo L."/>
            <person name="Liang H."/>
            <person name="Lu P."/>
            <person name="Wu Y."/>
            <person name="Zhang Z."/>
            <person name="Ro D.K."/>
            <person name="Shang Y."/>
            <person name="Huang S."/>
            <person name="Yan J."/>
        </authorList>
    </citation>
    <scope>NUCLEOTIDE SEQUENCE [LARGE SCALE GENOMIC DNA]</scope>
    <source>
        <strain evidence="1">Ta-2019</strain>
    </source>
</reference>
<protein>
    <submittedName>
        <fullName evidence="1">Uncharacterized protein</fullName>
    </submittedName>
</protein>
<evidence type="ECO:0000313" key="2">
    <source>
        <dbReference type="Proteomes" id="UP000824469"/>
    </source>
</evidence>
<feature type="non-terminal residue" evidence="1">
    <location>
        <position position="1"/>
    </location>
</feature>
<accession>A0AA38FH43</accession>
<dbReference type="Proteomes" id="UP000824469">
    <property type="component" value="Unassembled WGS sequence"/>
</dbReference>
<feature type="non-terminal residue" evidence="1">
    <location>
        <position position="51"/>
    </location>
</feature>
<organism evidence="1 2">
    <name type="scientific">Taxus chinensis</name>
    <name type="common">Chinese yew</name>
    <name type="synonym">Taxus wallichiana var. chinensis</name>
    <dbReference type="NCBI Taxonomy" id="29808"/>
    <lineage>
        <taxon>Eukaryota</taxon>
        <taxon>Viridiplantae</taxon>
        <taxon>Streptophyta</taxon>
        <taxon>Embryophyta</taxon>
        <taxon>Tracheophyta</taxon>
        <taxon>Spermatophyta</taxon>
        <taxon>Pinopsida</taxon>
        <taxon>Pinidae</taxon>
        <taxon>Conifers II</taxon>
        <taxon>Cupressales</taxon>
        <taxon>Taxaceae</taxon>
        <taxon>Taxus</taxon>
    </lineage>
</organism>
<dbReference type="EMBL" id="JAHRHJ020000009">
    <property type="protein sequence ID" value="KAH9301752.1"/>
    <property type="molecule type" value="Genomic_DNA"/>
</dbReference>